<feature type="transmembrane region" description="Helical" evidence="7">
    <location>
        <begin position="23"/>
        <end position="47"/>
    </location>
</feature>
<gene>
    <name evidence="9" type="ORF">OWR29_24690</name>
</gene>
<dbReference type="NCBIfam" id="TIGR00711">
    <property type="entry name" value="efflux_EmrB"/>
    <property type="match status" value="1"/>
</dbReference>
<evidence type="ECO:0000256" key="3">
    <source>
        <dbReference type="ARBA" id="ARBA00022475"/>
    </source>
</evidence>
<evidence type="ECO:0000259" key="8">
    <source>
        <dbReference type="PROSITE" id="PS50850"/>
    </source>
</evidence>
<keyword evidence="2" id="KW-0813">Transport</keyword>
<dbReference type="InterPro" id="IPR036259">
    <property type="entry name" value="MFS_trans_sf"/>
</dbReference>
<dbReference type="PROSITE" id="PS50850">
    <property type="entry name" value="MFS"/>
    <property type="match status" value="1"/>
</dbReference>
<feature type="transmembrane region" description="Helical" evidence="7">
    <location>
        <begin position="317"/>
        <end position="338"/>
    </location>
</feature>
<feature type="transmembrane region" description="Helical" evidence="7">
    <location>
        <begin position="91"/>
        <end position="110"/>
    </location>
</feature>
<comment type="caution">
    <text evidence="9">The sequence shown here is derived from an EMBL/GenBank/DDBJ whole genome shotgun (WGS) entry which is preliminary data.</text>
</comment>
<sequence>MTTDTQARPASGPAAPPVPTGRWWALVVLAMAQLMVVLDATIVNIALPTAQADLAFSDADRQWVVTGYALAFGSLLLLGGRLSDFFGRKRMFLIGLVGFALASALGGAANGLEMLIVARALQGAFGAALAPAALSLLSTTFTEPAERGKAFGIFGAISGAGGAVGLLLGGVLTEYASWRWCLYVNLVIAAIAVAGALLKLSDEPVQNRARIDIPGAVTAVVGMVALVFGLGKAETDGWSSAVTLIPIVIGVVVLVAFVLIELRVPNPLLPLRVVLDRNRGGSYAAIGIAGAGMFGIFLFLTYYLVGNLGFTPVQTGLAFLPMLGAIMLSATTAGSMLTPRVGPRPLVPVGALVAACGMAFMTRLDLDSTYASGVLPGLLIIGLGLGLVFAPTQNAATSGVEHRDAGVASAMINTVQQIGGSIGTALLSSFAATAATNYATSHARSPQVALEASLASYHTVFWWSAGLFLACAVVSALLFRSGPLAVDPDAPRAMAH</sequence>
<dbReference type="InterPro" id="IPR004638">
    <property type="entry name" value="EmrB-like"/>
</dbReference>
<dbReference type="InterPro" id="IPR005829">
    <property type="entry name" value="Sugar_transporter_CS"/>
</dbReference>
<dbReference type="CDD" id="cd17321">
    <property type="entry name" value="MFS_MMR_MDR_like"/>
    <property type="match status" value="1"/>
</dbReference>
<dbReference type="EMBL" id="JAPNTZ010000008">
    <property type="protein sequence ID" value="MCY1141209.1"/>
    <property type="molecule type" value="Genomic_DNA"/>
</dbReference>
<dbReference type="Gene3D" id="1.20.1250.20">
    <property type="entry name" value="MFS general substrate transporter like domains"/>
    <property type="match status" value="1"/>
</dbReference>
<proteinExistence type="predicted"/>
<dbReference type="PANTHER" id="PTHR42718">
    <property type="entry name" value="MAJOR FACILITATOR SUPERFAMILY MULTIDRUG TRANSPORTER MFSC"/>
    <property type="match status" value="1"/>
</dbReference>
<evidence type="ECO:0000256" key="6">
    <source>
        <dbReference type="ARBA" id="ARBA00023136"/>
    </source>
</evidence>
<reference evidence="9" key="1">
    <citation type="submission" date="2022-11" db="EMBL/GenBank/DDBJ databases">
        <authorList>
            <person name="Somphong A."/>
            <person name="Phongsopitanun W."/>
        </authorList>
    </citation>
    <scope>NUCLEOTIDE SEQUENCE</scope>
    <source>
        <strain evidence="9">Pm04-4</strain>
    </source>
</reference>
<evidence type="ECO:0000313" key="9">
    <source>
        <dbReference type="EMBL" id="MCY1141209.1"/>
    </source>
</evidence>
<feature type="transmembrane region" description="Helical" evidence="7">
    <location>
        <begin position="62"/>
        <end position="79"/>
    </location>
</feature>
<keyword evidence="4 7" id="KW-0812">Transmembrane</keyword>
<dbReference type="Gene3D" id="1.20.1720.10">
    <property type="entry name" value="Multidrug resistance protein D"/>
    <property type="match status" value="1"/>
</dbReference>
<dbReference type="PANTHER" id="PTHR42718:SF46">
    <property type="entry name" value="BLR6921 PROTEIN"/>
    <property type="match status" value="1"/>
</dbReference>
<dbReference type="Proteomes" id="UP001151002">
    <property type="component" value="Unassembled WGS sequence"/>
</dbReference>
<keyword evidence="10" id="KW-1185">Reference proteome</keyword>
<evidence type="ECO:0000256" key="2">
    <source>
        <dbReference type="ARBA" id="ARBA00022448"/>
    </source>
</evidence>
<evidence type="ECO:0000256" key="1">
    <source>
        <dbReference type="ARBA" id="ARBA00004651"/>
    </source>
</evidence>
<feature type="transmembrane region" description="Helical" evidence="7">
    <location>
        <begin position="370"/>
        <end position="390"/>
    </location>
</feature>
<dbReference type="InterPro" id="IPR020846">
    <property type="entry name" value="MFS_dom"/>
</dbReference>
<name>A0ABT4B3Y6_9ACTN</name>
<dbReference type="PRINTS" id="PR01036">
    <property type="entry name" value="TCRTETB"/>
</dbReference>
<feature type="domain" description="Major facilitator superfamily (MFS) profile" evidence="8">
    <location>
        <begin position="25"/>
        <end position="483"/>
    </location>
</feature>
<keyword evidence="5 7" id="KW-1133">Transmembrane helix</keyword>
<keyword evidence="6 7" id="KW-0472">Membrane</keyword>
<feature type="transmembrane region" description="Helical" evidence="7">
    <location>
        <begin position="210"/>
        <end position="231"/>
    </location>
</feature>
<evidence type="ECO:0000256" key="5">
    <source>
        <dbReference type="ARBA" id="ARBA00022989"/>
    </source>
</evidence>
<feature type="transmembrane region" description="Helical" evidence="7">
    <location>
        <begin position="150"/>
        <end position="171"/>
    </location>
</feature>
<organism evidence="9 10">
    <name type="scientific">Paractinoplanes pyxinae</name>
    <dbReference type="NCBI Taxonomy" id="2997416"/>
    <lineage>
        <taxon>Bacteria</taxon>
        <taxon>Bacillati</taxon>
        <taxon>Actinomycetota</taxon>
        <taxon>Actinomycetes</taxon>
        <taxon>Micromonosporales</taxon>
        <taxon>Micromonosporaceae</taxon>
        <taxon>Paractinoplanes</taxon>
    </lineage>
</organism>
<evidence type="ECO:0000256" key="7">
    <source>
        <dbReference type="SAM" id="Phobius"/>
    </source>
</evidence>
<feature type="transmembrane region" description="Helical" evidence="7">
    <location>
        <begin position="460"/>
        <end position="479"/>
    </location>
</feature>
<keyword evidence="3" id="KW-1003">Cell membrane</keyword>
<evidence type="ECO:0000313" key="10">
    <source>
        <dbReference type="Proteomes" id="UP001151002"/>
    </source>
</evidence>
<dbReference type="Pfam" id="PF07690">
    <property type="entry name" value="MFS_1"/>
    <property type="match status" value="1"/>
</dbReference>
<dbReference type="PROSITE" id="PS00216">
    <property type="entry name" value="SUGAR_TRANSPORT_1"/>
    <property type="match status" value="1"/>
</dbReference>
<feature type="transmembrane region" description="Helical" evidence="7">
    <location>
        <begin position="418"/>
        <end position="440"/>
    </location>
</feature>
<comment type="subcellular location">
    <subcellularLocation>
        <location evidence="1">Cell membrane</location>
        <topology evidence="1">Multi-pass membrane protein</topology>
    </subcellularLocation>
</comment>
<dbReference type="InterPro" id="IPR011701">
    <property type="entry name" value="MFS"/>
</dbReference>
<dbReference type="RefSeq" id="WP_267565577.1">
    <property type="nucleotide sequence ID" value="NZ_JAPNTZ010000008.1"/>
</dbReference>
<feature type="transmembrane region" description="Helical" evidence="7">
    <location>
        <begin position="345"/>
        <end position="364"/>
    </location>
</feature>
<dbReference type="SUPFAM" id="SSF103473">
    <property type="entry name" value="MFS general substrate transporter"/>
    <property type="match status" value="1"/>
</dbReference>
<feature type="transmembrane region" description="Helical" evidence="7">
    <location>
        <begin position="237"/>
        <end position="262"/>
    </location>
</feature>
<feature type="transmembrane region" description="Helical" evidence="7">
    <location>
        <begin position="177"/>
        <end position="198"/>
    </location>
</feature>
<accession>A0ABT4B3Y6</accession>
<feature type="transmembrane region" description="Helical" evidence="7">
    <location>
        <begin position="116"/>
        <end position="138"/>
    </location>
</feature>
<feature type="transmembrane region" description="Helical" evidence="7">
    <location>
        <begin position="283"/>
        <end position="305"/>
    </location>
</feature>
<evidence type="ECO:0000256" key="4">
    <source>
        <dbReference type="ARBA" id="ARBA00022692"/>
    </source>
</evidence>
<protein>
    <submittedName>
        <fullName evidence="9">DHA2 family efflux MFS transporter permease subunit</fullName>
    </submittedName>
</protein>